<sequence length="85" mass="9618">MAGEPCLMSSCQGSCVARRLRRKWKQERKKVPGVKLIFHCDKDMEQANRKETVGSTKTSQDTLWQTKTTEGQIINQTKVSSGSRC</sequence>
<evidence type="ECO:0000313" key="2">
    <source>
        <dbReference type="Proteomes" id="UP000324897"/>
    </source>
</evidence>
<gene>
    <name evidence="1" type="ORF">EJB05_35698</name>
</gene>
<dbReference type="EMBL" id="RWGY01000029">
    <property type="protein sequence ID" value="TVU19546.1"/>
    <property type="molecule type" value="Genomic_DNA"/>
</dbReference>
<name>A0A5J9U7J5_9POAL</name>
<keyword evidence="2" id="KW-1185">Reference proteome</keyword>
<proteinExistence type="predicted"/>
<dbReference type="Gramene" id="TVU19546">
    <property type="protein sequence ID" value="TVU19546"/>
    <property type="gene ID" value="EJB05_35698"/>
</dbReference>
<comment type="caution">
    <text evidence="1">The sequence shown here is derived from an EMBL/GenBank/DDBJ whole genome shotgun (WGS) entry which is preliminary data.</text>
</comment>
<dbReference type="Proteomes" id="UP000324897">
    <property type="component" value="Chromosome 7"/>
</dbReference>
<organism evidence="1 2">
    <name type="scientific">Eragrostis curvula</name>
    <name type="common">weeping love grass</name>
    <dbReference type="NCBI Taxonomy" id="38414"/>
    <lineage>
        <taxon>Eukaryota</taxon>
        <taxon>Viridiplantae</taxon>
        <taxon>Streptophyta</taxon>
        <taxon>Embryophyta</taxon>
        <taxon>Tracheophyta</taxon>
        <taxon>Spermatophyta</taxon>
        <taxon>Magnoliopsida</taxon>
        <taxon>Liliopsida</taxon>
        <taxon>Poales</taxon>
        <taxon>Poaceae</taxon>
        <taxon>PACMAD clade</taxon>
        <taxon>Chloridoideae</taxon>
        <taxon>Eragrostideae</taxon>
        <taxon>Eragrostidinae</taxon>
        <taxon>Eragrostis</taxon>
    </lineage>
</organism>
<evidence type="ECO:0000313" key="1">
    <source>
        <dbReference type="EMBL" id="TVU19546.1"/>
    </source>
</evidence>
<dbReference type="AlphaFoldDB" id="A0A5J9U7J5"/>
<reference evidence="1 2" key="1">
    <citation type="journal article" date="2019" name="Sci. Rep.">
        <title>A high-quality genome of Eragrostis curvula grass provides insights into Poaceae evolution and supports new strategies to enhance forage quality.</title>
        <authorList>
            <person name="Carballo J."/>
            <person name="Santos B.A.C.M."/>
            <person name="Zappacosta D."/>
            <person name="Garbus I."/>
            <person name="Selva J.P."/>
            <person name="Gallo C.A."/>
            <person name="Diaz A."/>
            <person name="Albertini E."/>
            <person name="Caccamo M."/>
            <person name="Echenique V."/>
        </authorList>
    </citation>
    <scope>NUCLEOTIDE SEQUENCE [LARGE SCALE GENOMIC DNA]</scope>
    <source>
        <strain evidence="2">cv. Victoria</strain>
        <tissue evidence="1">Leaf</tissue>
    </source>
</reference>
<feature type="non-terminal residue" evidence="1">
    <location>
        <position position="1"/>
    </location>
</feature>
<protein>
    <submittedName>
        <fullName evidence="1">Uncharacterized protein</fullName>
    </submittedName>
</protein>
<accession>A0A5J9U7J5</accession>